<dbReference type="HOGENOM" id="CLU_067577_2_0_1"/>
<reference evidence="5" key="1">
    <citation type="submission" date="2011-08" db="EMBL/GenBank/DDBJ databases">
        <authorList>
            <person name="Rombauts S."/>
        </authorList>
    </citation>
    <scope>NUCLEOTIDE SEQUENCE</scope>
    <source>
        <strain evidence="5">London</strain>
    </source>
</reference>
<name>T1KK18_TETUR</name>
<dbReference type="EMBL" id="CAEY01000172">
    <property type="status" value="NOT_ANNOTATED_CDS"/>
    <property type="molecule type" value="Genomic_DNA"/>
</dbReference>
<evidence type="ECO:0000313" key="4">
    <source>
        <dbReference type="EnsemblMetazoa" id="tetur13g02050.1"/>
    </source>
</evidence>
<dbReference type="CDD" id="cd01789">
    <property type="entry name" value="Ubl_TBCB"/>
    <property type="match status" value="1"/>
</dbReference>
<dbReference type="GO" id="GO:0043014">
    <property type="term" value="F:alpha-tubulin binding"/>
    <property type="evidence" value="ECO:0007669"/>
    <property type="project" value="InterPro"/>
</dbReference>
<proteinExistence type="inferred from homology"/>
<dbReference type="AlphaFoldDB" id="T1KK18"/>
<dbReference type="Pfam" id="PF01302">
    <property type="entry name" value="CAP_GLY"/>
    <property type="match status" value="1"/>
</dbReference>
<dbReference type="Proteomes" id="UP000015104">
    <property type="component" value="Unassembled WGS sequence"/>
</dbReference>
<dbReference type="InterPro" id="IPR000626">
    <property type="entry name" value="Ubiquitin-like_dom"/>
</dbReference>
<organism evidence="4 5">
    <name type="scientific">Tetranychus urticae</name>
    <name type="common">Two-spotted spider mite</name>
    <dbReference type="NCBI Taxonomy" id="32264"/>
    <lineage>
        <taxon>Eukaryota</taxon>
        <taxon>Metazoa</taxon>
        <taxon>Ecdysozoa</taxon>
        <taxon>Arthropoda</taxon>
        <taxon>Chelicerata</taxon>
        <taxon>Arachnida</taxon>
        <taxon>Acari</taxon>
        <taxon>Acariformes</taxon>
        <taxon>Trombidiformes</taxon>
        <taxon>Prostigmata</taxon>
        <taxon>Eleutherengona</taxon>
        <taxon>Raphignathae</taxon>
        <taxon>Tetranychoidea</taxon>
        <taxon>Tetranychidae</taxon>
        <taxon>Tetranychus</taxon>
    </lineage>
</organism>
<dbReference type="STRING" id="32264.T1KK18"/>
<evidence type="ECO:0000256" key="1">
    <source>
        <dbReference type="ARBA" id="ARBA00023186"/>
    </source>
</evidence>
<comment type="similarity">
    <text evidence="2">Belongs to the TBCB family.</text>
</comment>
<protein>
    <recommendedName>
        <fullName evidence="3">CAP-Gly domain-containing protein</fullName>
    </recommendedName>
</protein>
<dbReference type="EnsemblMetazoa" id="tetur13g02050.1">
    <property type="protein sequence ID" value="tetur13g02050.1"/>
    <property type="gene ID" value="tetur13g02050"/>
</dbReference>
<dbReference type="PROSITE" id="PS00845">
    <property type="entry name" value="CAP_GLY_1"/>
    <property type="match status" value="1"/>
</dbReference>
<dbReference type="Gene3D" id="3.10.20.90">
    <property type="entry name" value="Phosphatidylinositol 3-kinase Catalytic Subunit, Chain A, domain 1"/>
    <property type="match status" value="1"/>
</dbReference>
<dbReference type="SUPFAM" id="SSF54236">
    <property type="entry name" value="Ubiquitin-like"/>
    <property type="match status" value="1"/>
</dbReference>
<accession>T1KK18</accession>
<dbReference type="SUPFAM" id="SSF74924">
    <property type="entry name" value="Cap-Gly domain"/>
    <property type="match status" value="1"/>
</dbReference>
<dbReference type="GO" id="GO:0007023">
    <property type="term" value="P:post-chaperonin tubulin folding pathway"/>
    <property type="evidence" value="ECO:0007669"/>
    <property type="project" value="InterPro"/>
</dbReference>
<keyword evidence="1" id="KW-0143">Chaperone</keyword>
<feature type="domain" description="CAP-Gly" evidence="3">
    <location>
        <begin position="188"/>
        <end position="230"/>
    </location>
</feature>
<reference evidence="4" key="2">
    <citation type="submission" date="2015-06" db="UniProtKB">
        <authorList>
            <consortium name="EnsemblMetazoa"/>
        </authorList>
    </citation>
    <scope>IDENTIFICATION</scope>
</reference>
<dbReference type="PROSITE" id="PS50245">
    <property type="entry name" value="CAP_GLY_2"/>
    <property type="match status" value="1"/>
</dbReference>
<gene>
    <name evidence="4" type="primary">107365000</name>
</gene>
<dbReference type="KEGG" id="tut:107365000"/>
<dbReference type="SMART" id="SM01052">
    <property type="entry name" value="CAP_GLY"/>
    <property type="match status" value="1"/>
</dbReference>
<dbReference type="InterPro" id="IPR045172">
    <property type="entry name" value="TBCB_Ubl"/>
</dbReference>
<dbReference type="Pfam" id="PF14560">
    <property type="entry name" value="Ubiquitin_2"/>
    <property type="match status" value="1"/>
</dbReference>
<dbReference type="InterPro" id="IPR036859">
    <property type="entry name" value="CAP-Gly_dom_sf"/>
</dbReference>
<dbReference type="GO" id="GO:0007021">
    <property type="term" value="P:tubulin complex assembly"/>
    <property type="evidence" value="ECO:0007669"/>
    <property type="project" value="InterPro"/>
</dbReference>
<dbReference type="InterPro" id="IPR029071">
    <property type="entry name" value="Ubiquitin-like_domsf"/>
</dbReference>
<evidence type="ECO:0000256" key="2">
    <source>
        <dbReference type="ARBA" id="ARBA00025779"/>
    </source>
</evidence>
<dbReference type="Gene3D" id="2.30.30.190">
    <property type="entry name" value="CAP Gly-rich-like domain"/>
    <property type="match status" value="1"/>
</dbReference>
<keyword evidence="5" id="KW-1185">Reference proteome</keyword>
<evidence type="ECO:0000313" key="5">
    <source>
        <dbReference type="Proteomes" id="UP000015104"/>
    </source>
</evidence>
<evidence type="ECO:0000259" key="3">
    <source>
        <dbReference type="PROSITE" id="PS50245"/>
    </source>
</evidence>
<dbReference type="OMA" id="AWKKKMQ"/>
<dbReference type="OrthoDB" id="5295208at2759"/>
<dbReference type="PANTHER" id="PTHR18916">
    <property type="entry name" value="DYNACTIN 1-RELATED MICROTUBULE-BINDING"/>
    <property type="match status" value="1"/>
</dbReference>
<dbReference type="eggNOG" id="KOG3206">
    <property type="taxonomic scope" value="Eukaryota"/>
</dbReference>
<dbReference type="InterPro" id="IPR000938">
    <property type="entry name" value="CAP-Gly_domain"/>
</dbReference>
<sequence length="239" mass="26971">MNIGTSGDNPTFLKFSITNSRDGKTWEKQYPLTITVEDLKMRLEMLSGIEINNMAVQYYADNENIGTLENDEMLIGSMMKPYIGAEENRLHIIDVRGKSGGTSDEFSNLEEVPKFEMPDDEYAKRDKSLRQYKMQNKLGRFSEGTTSEDGNSNDDHDWTLLKSLQVNDKVEITIKGKPVKKGVIAYLGKMHLKPGLWVGVIYDQPVGKHDGCIEGVRYFECEPGCGAFVRPSDTKVINE</sequence>